<dbReference type="PANTHER" id="PTHR42988">
    <property type="entry name" value="PHOSPHOHYDROLASE"/>
    <property type="match status" value="1"/>
</dbReference>
<dbReference type="EMBL" id="REFR01000017">
    <property type="protein sequence ID" value="RMB00572.1"/>
    <property type="molecule type" value="Genomic_DNA"/>
</dbReference>
<dbReference type="GO" id="GO:0046872">
    <property type="term" value="F:metal ion binding"/>
    <property type="evidence" value="ECO:0007669"/>
    <property type="project" value="UniProtKB-KW"/>
</dbReference>
<sequence>MIIAQITDCHITAPRTLAYGHVDPLPRLKAVIALLNRLKPRPDLVLATGDLTQNGATEEYGALRSVLETLAMPVFPLMGNHDRRDSFKAAFAPGLQDAGQDTGPDPFLQYAIDCKTFRILMLDTVGEGEGHGRFCGKRLAWVEEQVAATDTPLLIATHHPPFHTGIGWLDPSDPPWWTDLMPCLGQAPHVMQVISGHVHRTITTKQAGIVCTTSAATAHQVHLDLAPGATASLAMEPPGLSLHHVNAGQVTSFALTTQGFFDTRSMEHDG</sequence>
<evidence type="ECO:0000256" key="4">
    <source>
        <dbReference type="ARBA" id="ARBA00025742"/>
    </source>
</evidence>
<dbReference type="Pfam" id="PF00149">
    <property type="entry name" value="Metallophos"/>
    <property type="match status" value="1"/>
</dbReference>
<dbReference type="AlphaFoldDB" id="A0A3M0BTN0"/>
<dbReference type="CDD" id="cd07402">
    <property type="entry name" value="MPP_GpdQ"/>
    <property type="match status" value="1"/>
</dbReference>
<name>A0A3M0BTN0_9PROT</name>
<dbReference type="PANTHER" id="PTHR42988:SF2">
    <property type="entry name" value="CYCLIC NUCLEOTIDE PHOSPHODIESTERASE CBUA0032-RELATED"/>
    <property type="match status" value="1"/>
</dbReference>
<organism evidence="6 7">
    <name type="scientific">Eilatimonas milleporae</name>
    <dbReference type="NCBI Taxonomy" id="911205"/>
    <lineage>
        <taxon>Bacteria</taxon>
        <taxon>Pseudomonadati</taxon>
        <taxon>Pseudomonadota</taxon>
        <taxon>Alphaproteobacteria</taxon>
        <taxon>Kordiimonadales</taxon>
        <taxon>Kordiimonadaceae</taxon>
        <taxon>Eilatimonas</taxon>
    </lineage>
</organism>
<keyword evidence="3" id="KW-0408">Iron</keyword>
<dbReference type="InterPro" id="IPR026575">
    <property type="entry name" value="GpdQ/CpdA-like"/>
</dbReference>
<evidence type="ECO:0000256" key="1">
    <source>
        <dbReference type="ARBA" id="ARBA00022723"/>
    </source>
</evidence>
<dbReference type="Gene3D" id="3.30.750.180">
    <property type="entry name" value="GpdQ, beta-strand dimerisation domain"/>
    <property type="match status" value="1"/>
</dbReference>
<dbReference type="InterPro" id="IPR042283">
    <property type="entry name" value="GpdQ_catalytic"/>
</dbReference>
<comment type="caution">
    <text evidence="6">The sequence shown here is derived from an EMBL/GenBank/DDBJ whole genome shotgun (WGS) entry which is preliminary data.</text>
</comment>
<evidence type="ECO:0000256" key="2">
    <source>
        <dbReference type="ARBA" id="ARBA00022801"/>
    </source>
</evidence>
<dbReference type="InterPro" id="IPR042281">
    <property type="entry name" value="GpdQ_beta-strand"/>
</dbReference>
<dbReference type="Proteomes" id="UP000271227">
    <property type="component" value="Unassembled WGS sequence"/>
</dbReference>
<dbReference type="FunCoup" id="A0A3M0BTN0">
    <property type="interactions" value="57"/>
</dbReference>
<dbReference type="InterPro" id="IPR050884">
    <property type="entry name" value="CNP_phosphodiesterase-III"/>
</dbReference>
<dbReference type="InParanoid" id="A0A3M0BTN0"/>
<comment type="similarity">
    <text evidence="4">Belongs to the cyclic nucleotide phosphodiesterase class-III family.</text>
</comment>
<keyword evidence="2" id="KW-0378">Hydrolase</keyword>
<dbReference type="OrthoDB" id="651281at2"/>
<keyword evidence="7" id="KW-1185">Reference proteome</keyword>
<dbReference type="GO" id="GO:0004112">
    <property type="term" value="F:cyclic-nucleotide phosphodiesterase activity"/>
    <property type="evidence" value="ECO:0007669"/>
    <property type="project" value="InterPro"/>
</dbReference>
<evidence type="ECO:0000313" key="7">
    <source>
        <dbReference type="Proteomes" id="UP000271227"/>
    </source>
</evidence>
<dbReference type="Gene3D" id="3.60.21.40">
    <property type="entry name" value="GpdQ, catalytic alpha/beta sandwich domain"/>
    <property type="match status" value="1"/>
</dbReference>
<evidence type="ECO:0000259" key="5">
    <source>
        <dbReference type="Pfam" id="PF00149"/>
    </source>
</evidence>
<evidence type="ECO:0000313" key="6">
    <source>
        <dbReference type="EMBL" id="RMB00572.1"/>
    </source>
</evidence>
<evidence type="ECO:0000256" key="3">
    <source>
        <dbReference type="ARBA" id="ARBA00023004"/>
    </source>
</evidence>
<dbReference type="SUPFAM" id="SSF56300">
    <property type="entry name" value="Metallo-dependent phosphatases"/>
    <property type="match status" value="1"/>
</dbReference>
<dbReference type="RefSeq" id="WP_121940397.1">
    <property type="nucleotide sequence ID" value="NZ_REFR01000017.1"/>
</dbReference>
<dbReference type="InterPro" id="IPR029052">
    <property type="entry name" value="Metallo-depent_PP-like"/>
</dbReference>
<reference evidence="6 7" key="1">
    <citation type="submission" date="2018-10" db="EMBL/GenBank/DDBJ databases">
        <title>Genomic Encyclopedia of Archaeal and Bacterial Type Strains, Phase II (KMG-II): from individual species to whole genera.</title>
        <authorList>
            <person name="Goeker M."/>
        </authorList>
    </citation>
    <scope>NUCLEOTIDE SEQUENCE [LARGE SCALE GENOMIC DNA]</scope>
    <source>
        <strain evidence="6 7">DSM 25217</strain>
    </source>
</reference>
<gene>
    <name evidence="6" type="ORF">BXY39_3760</name>
</gene>
<dbReference type="InterPro" id="IPR004843">
    <property type="entry name" value="Calcineurin-like_PHP"/>
</dbReference>
<protein>
    <submittedName>
        <fullName evidence="6">3',5'-cyclic AMP phosphodiesterase CpdA</fullName>
    </submittedName>
</protein>
<keyword evidence="1" id="KW-0479">Metal-binding</keyword>
<accession>A0A3M0BTN0</accession>
<feature type="domain" description="Calcineurin-like phosphoesterase" evidence="5">
    <location>
        <begin position="2"/>
        <end position="200"/>
    </location>
</feature>
<proteinExistence type="inferred from homology"/>